<evidence type="ECO:0000256" key="4">
    <source>
        <dbReference type="ARBA" id="ARBA00008655"/>
    </source>
</evidence>
<dbReference type="AlphaFoldDB" id="A0A9X8HJD9"/>
<comment type="similarity">
    <text evidence="4 9">Belongs to the 1-acyl-sn-glycerol-3-phosphate acyltransferase family.</text>
</comment>
<dbReference type="SMART" id="SM00563">
    <property type="entry name" value="PlsC"/>
    <property type="match status" value="1"/>
</dbReference>
<evidence type="ECO:0000313" key="13">
    <source>
        <dbReference type="Proteomes" id="UP000269115"/>
    </source>
</evidence>
<dbReference type="InterPro" id="IPR004552">
    <property type="entry name" value="AGP_acyltrans"/>
</dbReference>
<name>A0A9X8HJD9_PSEPU</name>
<reference evidence="12 13" key="1">
    <citation type="submission" date="2018-11" db="EMBL/GenBank/DDBJ databases">
        <title>Genomic analyses of the natural microbiome of Caenorhabditis elegans.</title>
        <authorList>
            <person name="Samuel B."/>
        </authorList>
    </citation>
    <scope>NUCLEOTIDE SEQUENCE [LARGE SCALE GENOMIC DNA]</scope>
    <source>
        <strain evidence="12 13">BIGb0473</strain>
    </source>
</reference>
<comment type="domain">
    <text evidence="9">The HXXXXD motif is essential for acyltransferase activity and may constitute the binding site for the phosphate moiety of the glycerol-3-phosphate.</text>
</comment>
<comment type="pathway">
    <text evidence="3">Lipid metabolism.</text>
</comment>
<gene>
    <name evidence="12" type="ORF">EDF85_0704</name>
</gene>
<keyword evidence="10" id="KW-0472">Membrane</keyword>
<sequence>MIACVRWLLVVLFVVVTFPFLCLVLLLNPRKQDNLYLACKVYRAINWIFGVRVEVGGFDAIAPDRSYIYVANHQSNHDAFVVAQALRPGTVIVGKQSLRWLPLAGQLYWLTGSLFIDRSNPRASITNLRRIATRVADSKTSLWIFPEGTRNTGQGVLPFKTGAFRIAKEMGIGIIPVTISPAVRRIRHNALGCTDVSIVAHRPIEADLVASMDAKQLASYTREVVNNGLPIV</sequence>
<evidence type="ECO:0000256" key="7">
    <source>
        <dbReference type="ARBA" id="ARBA00022679"/>
    </source>
</evidence>
<keyword evidence="9" id="KW-0444">Lipid biosynthesis</keyword>
<evidence type="ECO:0000256" key="5">
    <source>
        <dbReference type="ARBA" id="ARBA00013211"/>
    </source>
</evidence>
<evidence type="ECO:0000313" key="12">
    <source>
        <dbReference type="EMBL" id="ROQ52954.1"/>
    </source>
</evidence>
<dbReference type="PANTHER" id="PTHR10434">
    <property type="entry name" value="1-ACYL-SN-GLYCEROL-3-PHOSPHATE ACYLTRANSFERASE"/>
    <property type="match status" value="1"/>
</dbReference>
<dbReference type="Proteomes" id="UP000269115">
    <property type="component" value="Unassembled WGS sequence"/>
</dbReference>
<keyword evidence="9" id="KW-0443">Lipid metabolism</keyword>
<keyword evidence="7 9" id="KW-0808">Transferase</keyword>
<proteinExistence type="inferred from homology"/>
<comment type="pathway">
    <text evidence="2">Phospholipid metabolism; CDP-diacylglycerol biosynthesis; CDP-diacylglycerol from sn-glycerol 3-phosphate: step 2/3.</text>
</comment>
<dbReference type="PANTHER" id="PTHR10434:SF11">
    <property type="entry name" value="1-ACYL-SN-GLYCEROL-3-PHOSPHATE ACYLTRANSFERASE"/>
    <property type="match status" value="1"/>
</dbReference>
<keyword evidence="9" id="KW-1208">Phospholipid metabolism</keyword>
<evidence type="ECO:0000256" key="9">
    <source>
        <dbReference type="RuleBase" id="RU361267"/>
    </source>
</evidence>
<evidence type="ECO:0000256" key="2">
    <source>
        <dbReference type="ARBA" id="ARBA00004728"/>
    </source>
</evidence>
<dbReference type="EMBL" id="RJUR01000011">
    <property type="protein sequence ID" value="ROQ52954.1"/>
    <property type="molecule type" value="Genomic_DNA"/>
</dbReference>
<feature type="domain" description="Phospholipid/glycerol acyltransferase" evidence="11">
    <location>
        <begin position="67"/>
        <end position="182"/>
    </location>
</feature>
<dbReference type="SUPFAM" id="SSF69593">
    <property type="entry name" value="Glycerol-3-phosphate (1)-acyltransferase"/>
    <property type="match status" value="1"/>
</dbReference>
<accession>A0A9X8HJD9</accession>
<evidence type="ECO:0000256" key="10">
    <source>
        <dbReference type="SAM" id="Phobius"/>
    </source>
</evidence>
<dbReference type="EC" id="2.3.1.51" evidence="5 9"/>
<evidence type="ECO:0000256" key="6">
    <source>
        <dbReference type="ARBA" id="ARBA00016139"/>
    </source>
</evidence>
<evidence type="ECO:0000256" key="3">
    <source>
        <dbReference type="ARBA" id="ARBA00005189"/>
    </source>
</evidence>
<keyword evidence="10" id="KW-1133">Transmembrane helix</keyword>
<keyword evidence="9" id="KW-0594">Phospholipid biosynthesis</keyword>
<comment type="caution">
    <text evidence="12">The sequence shown here is derived from an EMBL/GenBank/DDBJ whole genome shotgun (WGS) entry which is preliminary data.</text>
</comment>
<evidence type="ECO:0000256" key="8">
    <source>
        <dbReference type="ARBA" id="ARBA00023315"/>
    </source>
</evidence>
<feature type="transmembrane region" description="Helical" evidence="10">
    <location>
        <begin position="6"/>
        <end position="27"/>
    </location>
</feature>
<evidence type="ECO:0000256" key="1">
    <source>
        <dbReference type="ARBA" id="ARBA00001141"/>
    </source>
</evidence>
<dbReference type="InterPro" id="IPR002123">
    <property type="entry name" value="Plipid/glycerol_acylTrfase"/>
</dbReference>
<keyword evidence="8 9" id="KW-0012">Acyltransferase</keyword>
<protein>
    <recommendedName>
        <fullName evidence="6 9">1-acyl-sn-glycerol-3-phosphate acyltransferase</fullName>
        <ecNumber evidence="5 9">2.3.1.51</ecNumber>
    </recommendedName>
</protein>
<comment type="catalytic activity">
    <reaction evidence="1 9">
        <text>a 1-acyl-sn-glycero-3-phosphate + an acyl-CoA = a 1,2-diacyl-sn-glycero-3-phosphate + CoA</text>
        <dbReference type="Rhea" id="RHEA:19709"/>
        <dbReference type="ChEBI" id="CHEBI:57287"/>
        <dbReference type="ChEBI" id="CHEBI:57970"/>
        <dbReference type="ChEBI" id="CHEBI:58342"/>
        <dbReference type="ChEBI" id="CHEBI:58608"/>
        <dbReference type="EC" id="2.3.1.51"/>
    </reaction>
</comment>
<keyword evidence="10" id="KW-0812">Transmembrane</keyword>
<dbReference type="GO" id="GO:0006654">
    <property type="term" value="P:phosphatidic acid biosynthetic process"/>
    <property type="evidence" value="ECO:0007669"/>
    <property type="project" value="TreeGrafter"/>
</dbReference>
<dbReference type="Pfam" id="PF01553">
    <property type="entry name" value="Acyltransferase"/>
    <property type="match status" value="1"/>
</dbReference>
<dbReference type="GO" id="GO:0003841">
    <property type="term" value="F:1-acylglycerol-3-phosphate O-acyltransferase activity"/>
    <property type="evidence" value="ECO:0007669"/>
    <property type="project" value="UniProtKB-UniRule"/>
</dbReference>
<organism evidence="12 13">
    <name type="scientific">Pseudomonas putida</name>
    <name type="common">Arthrobacter siderocapsulatus</name>
    <dbReference type="NCBI Taxonomy" id="303"/>
    <lineage>
        <taxon>Bacteria</taxon>
        <taxon>Pseudomonadati</taxon>
        <taxon>Pseudomonadota</taxon>
        <taxon>Gammaproteobacteria</taxon>
        <taxon>Pseudomonadales</taxon>
        <taxon>Pseudomonadaceae</taxon>
        <taxon>Pseudomonas</taxon>
    </lineage>
</organism>
<dbReference type="CDD" id="cd07989">
    <property type="entry name" value="LPLAT_AGPAT-like"/>
    <property type="match status" value="1"/>
</dbReference>
<evidence type="ECO:0000259" key="11">
    <source>
        <dbReference type="SMART" id="SM00563"/>
    </source>
</evidence>
<dbReference type="GO" id="GO:0005886">
    <property type="term" value="C:plasma membrane"/>
    <property type="evidence" value="ECO:0007669"/>
    <property type="project" value="TreeGrafter"/>
</dbReference>
<dbReference type="NCBIfam" id="TIGR00530">
    <property type="entry name" value="AGP_acyltrn"/>
    <property type="match status" value="1"/>
</dbReference>